<dbReference type="InterPro" id="IPR036390">
    <property type="entry name" value="WH_DNA-bd_sf"/>
</dbReference>
<evidence type="ECO:0000256" key="3">
    <source>
        <dbReference type="ARBA" id="ARBA00005446"/>
    </source>
</evidence>
<dbReference type="PROSITE" id="PS50967">
    <property type="entry name" value="HRDC"/>
    <property type="match status" value="1"/>
</dbReference>
<evidence type="ECO:0000256" key="14">
    <source>
        <dbReference type="ARBA" id="ARBA00044550"/>
    </source>
</evidence>
<evidence type="ECO:0000256" key="11">
    <source>
        <dbReference type="ARBA" id="ARBA00034617"/>
    </source>
</evidence>
<reference evidence="18 19" key="1">
    <citation type="submission" date="2024-04" db="EMBL/GenBank/DDBJ databases">
        <title>New Clade of Flavobacterium.</title>
        <authorList>
            <person name="Matos L."/>
            <person name="Proenca D.N."/>
            <person name="Fransisco R.M."/>
            <person name="Chung A.P."/>
            <person name="Maccario L."/>
            <person name="Sorensen S.J."/>
            <person name="Morais P.V."/>
        </authorList>
    </citation>
    <scope>NUCLEOTIDE SEQUENCE [LARGE SCALE GENOMIC DNA]</scope>
    <source>
        <strain evidence="18 19">FZUC8N2.13</strain>
    </source>
</reference>
<evidence type="ECO:0000313" key="19">
    <source>
        <dbReference type="Proteomes" id="UP001574169"/>
    </source>
</evidence>
<evidence type="ECO:0000259" key="15">
    <source>
        <dbReference type="PROSITE" id="PS50967"/>
    </source>
</evidence>
<dbReference type="InterPro" id="IPR044876">
    <property type="entry name" value="HRDC_dom_sf"/>
</dbReference>
<dbReference type="Gene3D" id="1.10.10.10">
    <property type="entry name" value="Winged helix-like DNA-binding domain superfamily/Winged helix DNA-binding domain"/>
    <property type="match status" value="1"/>
</dbReference>
<evidence type="ECO:0000256" key="2">
    <source>
        <dbReference type="ARBA" id="ARBA00001947"/>
    </source>
</evidence>
<dbReference type="PROSITE" id="PS51192">
    <property type="entry name" value="HELICASE_ATP_BIND_1"/>
    <property type="match status" value="1"/>
</dbReference>
<evidence type="ECO:0000256" key="13">
    <source>
        <dbReference type="ARBA" id="ARBA00044535"/>
    </source>
</evidence>
<dbReference type="InterPro" id="IPR014001">
    <property type="entry name" value="Helicase_ATP-bd"/>
</dbReference>
<dbReference type="NCBIfam" id="TIGR00614">
    <property type="entry name" value="recQ_fam"/>
    <property type="match status" value="1"/>
</dbReference>
<evidence type="ECO:0000256" key="1">
    <source>
        <dbReference type="ARBA" id="ARBA00001946"/>
    </source>
</evidence>
<proteinExistence type="inferred from homology"/>
<keyword evidence="8" id="KW-0067">ATP-binding</keyword>
<comment type="caution">
    <text evidence="18">The sequence shown here is derived from an EMBL/GenBank/DDBJ whole genome shotgun (WGS) entry which is preliminary data.</text>
</comment>
<dbReference type="PROSITE" id="PS51194">
    <property type="entry name" value="HELICASE_CTER"/>
    <property type="match status" value="1"/>
</dbReference>
<dbReference type="RefSeq" id="WP_373405034.1">
    <property type="nucleotide sequence ID" value="NZ_JBCFQL010000001.1"/>
</dbReference>
<keyword evidence="19" id="KW-1185">Reference proteome</keyword>
<dbReference type="SMART" id="SM00341">
    <property type="entry name" value="HRDC"/>
    <property type="match status" value="1"/>
</dbReference>
<sequence>MNSNEIDIHKELKKYFGFSQFKGLQEQVITSLMNKQDTFVIMPTGGGKSLCYQLPALIQEGTAVVVSPLIALMKNQVDAIRSLSSENGIAHVLNSSLTKAETAQVKKDITSGLTKLLYVAPESLTKEENVNFLKSVTVSFVAIDEAHCISEWGHDFRPEYRNLKSIIKQLGNVPVIGLTATATPKVQEDILKNLDMSDAVTFKASFNRPNLYYEVRTKTKNIESDIIRFIKQHKGKSGIIYCLSRKKVEAVAEVLQVNGISAVPYHAGLDAKTRAKHQDMFLMEDVEVVVATIAFGMGIDKPDVRFVIHHDIPKSLESYYQETGRAGRDGGEGHCLAYYSYKDVEKLEKFMSGKPVAEQEIGFALLQEVVAYAETSMSRRKFLLHYFGEEFDSGTGEGADMDDNVRNPKTKVEAKNEVVQLLEVVRDTKHLYKSKEIVFTLIGRINAVIKAHRTDSQSFFGCGSKHDEKYWMALLRQVLVEGCLSKDIETYGIVKITQKGLDFIANPSSFMMSEDHEYGVAEDEAIVTAAKSSGTADEVLMEMLRDLRKKVAKKLGVPPFVVFQEPSLEDMALKYPISQAELINIHGVGEGKAKKYGGEFIALINRYVEDNDIIRPDDLVVKSTGTNSVNKLYIIQNIDRKLSLDDIAKAKGLTMDALIKEMEQIVYAGTKLNIKYWIDDMLDEDQQEEIHDYFMESKTDKIEEALREFEGDYDIDELRLMRIKFISEVAN</sequence>
<dbReference type="SMART" id="SM00956">
    <property type="entry name" value="RQC"/>
    <property type="match status" value="1"/>
</dbReference>
<evidence type="ECO:0000256" key="9">
    <source>
        <dbReference type="ARBA" id="ARBA00023125"/>
    </source>
</evidence>
<keyword evidence="9" id="KW-0238">DNA-binding</keyword>
<dbReference type="InterPro" id="IPR011545">
    <property type="entry name" value="DEAD/DEAH_box_helicase_dom"/>
</dbReference>
<keyword evidence="5" id="KW-0547">Nucleotide-binding</keyword>
<comment type="cofactor">
    <cofactor evidence="1">
        <name>Mg(2+)</name>
        <dbReference type="ChEBI" id="CHEBI:18420"/>
    </cofactor>
</comment>
<dbReference type="Gene3D" id="1.10.10.1390">
    <property type="entry name" value="ATP-dependent DNA helicase RecQ"/>
    <property type="match status" value="1"/>
</dbReference>
<evidence type="ECO:0000256" key="5">
    <source>
        <dbReference type="ARBA" id="ARBA00022741"/>
    </source>
</evidence>
<dbReference type="PANTHER" id="PTHR13710:SF105">
    <property type="entry name" value="ATP-DEPENDENT DNA HELICASE Q1"/>
    <property type="match status" value="1"/>
</dbReference>
<evidence type="ECO:0000313" key="18">
    <source>
        <dbReference type="EMBL" id="MFA9190005.1"/>
    </source>
</evidence>
<dbReference type="Pfam" id="PF00570">
    <property type="entry name" value="HRDC"/>
    <property type="match status" value="1"/>
</dbReference>
<dbReference type="InterPro" id="IPR010997">
    <property type="entry name" value="HRDC-like_sf"/>
</dbReference>
<dbReference type="InterPro" id="IPR048671">
    <property type="entry name" value="RecQ-1-like_HTH"/>
</dbReference>
<keyword evidence="7 18" id="KW-0347">Helicase</keyword>
<evidence type="ECO:0000256" key="7">
    <source>
        <dbReference type="ARBA" id="ARBA00022806"/>
    </source>
</evidence>
<dbReference type="SMART" id="SM00490">
    <property type="entry name" value="HELICc"/>
    <property type="match status" value="1"/>
</dbReference>
<dbReference type="Gene3D" id="1.10.150.80">
    <property type="entry name" value="HRDC domain"/>
    <property type="match status" value="1"/>
</dbReference>
<dbReference type="EMBL" id="JBCFQL010000001">
    <property type="protein sequence ID" value="MFA9190005.1"/>
    <property type="molecule type" value="Genomic_DNA"/>
</dbReference>
<dbReference type="CDD" id="cd18794">
    <property type="entry name" value="SF2_C_RecQ"/>
    <property type="match status" value="1"/>
</dbReference>
<protein>
    <recommendedName>
        <fullName evidence="13">ATP-dependent DNA helicase RecQ</fullName>
        <ecNumber evidence="12">5.6.2.4</ecNumber>
    </recommendedName>
    <alternativeName>
        <fullName evidence="14">DNA 3'-5' helicase RecQ</fullName>
    </alternativeName>
</protein>
<dbReference type="Proteomes" id="UP001574169">
    <property type="component" value="Unassembled WGS sequence"/>
</dbReference>
<accession>A0ABV4T7L1</accession>
<dbReference type="PANTHER" id="PTHR13710">
    <property type="entry name" value="DNA HELICASE RECQ FAMILY MEMBER"/>
    <property type="match status" value="1"/>
</dbReference>
<keyword evidence="10" id="KW-0413">Isomerase</keyword>
<dbReference type="SUPFAM" id="SSF47819">
    <property type="entry name" value="HRDC-like"/>
    <property type="match status" value="1"/>
</dbReference>
<evidence type="ECO:0000259" key="17">
    <source>
        <dbReference type="PROSITE" id="PS51194"/>
    </source>
</evidence>
<dbReference type="Gene3D" id="3.40.50.300">
    <property type="entry name" value="P-loop containing nucleotide triphosphate hydrolases"/>
    <property type="match status" value="2"/>
</dbReference>
<keyword evidence="4" id="KW-0479">Metal-binding</keyword>
<comment type="cofactor">
    <cofactor evidence="2">
        <name>Zn(2+)</name>
        <dbReference type="ChEBI" id="CHEBI:29105"/>
    </cofactor>
</comment>
<dbReference type="InterPro" id="IPR004589">
    <property type="entry name" value="DNA_helicase_ATP-dep_RecQ"/>
</dbReference>
<evidence type="ECO:0000256" key="10">
    <source>
        <dbReference type="ARBA" id="ARBA00023235"/>
    </source>
</evidence>
<dbReference type="EC" id="5.6.2.4" evidence="12"/>
<dbReference type="Pfam" id="PF21220">
    <property type="entry name" value="RecQ-1-like_HTH"/>
    <property type="match status" value="1"/>
</dbReference>
<dbReference type="InterPro" id="IPR032284">
    <property type="entry name" value="RecQ_Zn-bd"/>
</dbReference>
<dbReference type="InterPro" id="IPR018982">
    <property type="entry name" value="RQC_domain"/>
</dbReference>
<comment type="catalytic activity">
    <reaction evidence="11">
        <text>Couples ATP hydrolysis with the unwinding of duplex DNA by translocating in the 3'-5' direction.</text>
        <dbReference type="EC" id="5.6.2.4"/>
    </reaction>
</comment>
<dbReference type="Pfam" id="PF00270">
    <property type="entry name" value="DEAD"/>
    <property type="match status" value="1"/>
</dbReference>
<dbReference type="InterPro" id="IPR001650">
    <property type="entry name" value="Helicase_C-like"/>
</dbReference>
<feature type="domain" description="Helicase C-terminal" evidence="17">
    <location>
        <begin position="221"/>
        <end position="378"/>
    </location>
</feature>
<name>A0ABV4T7L1_9FLAO</name>
<organism evidence="18 19">
    <name type="scientific">Flavobacterium zubiriense</name>
    <dbReference type="NCBI Taxonomy" id="3138075"/>
    <lineage>
        <taxon>Bacteria</taxon>
        <taxon>Pseudomonadati</taxon>
        <taxon>Bacteroidota</taxon>
        <taxon>Flavobacteriia</taxon>
        <taxon>Flavobacteriales</taxon>
        <taxon>Flavobacteriaceae</taxon>
        <taxon>Flavobacterium</taxon>
    </lineage>
</organism>
<dbReference type="CDD" id="cd17920">
    <property type="entry name" value="DEXHc_RecQ"/>
    <property type="match status" value="1"/>
</dbReference>
<feature type="domain" description="Helicase ATP-binding" evidence="16">
    <location>
        <begin position="29"/>
        <end position="200"/>
    </location>
</feature>
<dbReference type="SUPFAM" id="SSF52540">
    <property type="entry name" value="P-loop containing nucleoside triphosphate hydrolases"/>
    <property type="match status" value="1"/>
</dbReference>
<dbReference type="Pfam" id="PF09382">
    <property type="entry name" value="RQC"/>
    <property type="match status" value="1"/>
</dbReference>
<evidence type="ECO:0000256" key="4">
    <source>
        <dbReference type="ARBA" id="ARBA00022723"/>
    </source>
</evidence>
<evidence type="ECO:0000256" key="6">
    <source>
        <dbReference type="ARBA" id="ARBA00022801"/>
    </source>
</evidence>
<dbReference type="SMART" id="SM00487">
    <property type="entry name" value="DEXDc"/>
    <property type="match status" value="1"/>
</dbReference>
<comment type="similarity">
    <text evidence="3">Belongs to the helicase family. RecQ subfamily.</text>
</comment>
<dbReference type="GO" id="GO:0016787">
    <property type="term" value="F:hydrolase activity"/>
    <property type="evidence" value="ECO:0007669"/>
    <property type="project" value="UniProtKB-KW"/>
</dbReference>
<dbReference type="InterPro" id="IPR036388">
    <property type="entry name" value="WH-like_DNA-bd_sf"/>
</dbReference>
<dbReference type="Pfam" id="PF16124">
    <property type="entry name" value="RecQ_Zn_bind"/>
    <property type="match status" value="1"/>
</dbReference>
<dbReference type="InterPro" id="IPR002121">
    <property type="entry name" value="HRDC_dom"/>
</dbReference>
<evidence type="ECO:0000256" key="8">
    <source>
        <dbReference type="ARBA" id="ARBA00022840"/>
    </source>
</evidence>
<dbReference type="InterPro" id="IPR027417">
    <property type="entry name" value="P-loop_NTPase"/>
</dbReference>
<evidence type="ECO:0000256" key="12">
    <source>
        <dbReference type="ARBA" id="ARBA00034808"/>
    </source>
</evidence>
<dbReference type="Pfam" id="PF00271">
    <property type="entry name" value="Helicase_C"/>
    <property type="match status" value="1"/>
</dbReference>
<evidence type="ECO:0000259" key="16">
    <source>
        <dbReference type="PROSITE" id="PS51192"/>
    </source>
</evidence>
<feature type="domain" description="HRDC" evidence="15">
    <location>
        <begin position="534"/>
        <end position="614"/>
    </location>
</feature>
<gene>
    <name evidence="18" type="ORF">AAGV28_01360</name>
</gene>
<dbReference type="SUPFAM" id="SSF46785">
    <property type="entry name" value="Winged helix' DNA-binding domain"/>
    <property type="match status" value="1"/>
</dbReference>
<keyword evidence="6 18" id="KW-0378">Hydrolase</keyword>
<dbReference type="GO" id="GO:0003678">
    <property type="term" value="F:DNA helicase activity"/>
    <property type="evidence" value="ECO:0007669"/>
    <property type="project" value="UniProtKB-EC"/>
</dbReference>